<evidence type="ECO:0000256" key="1">
    <source>
        <dbReference type="ARBA" id="ARBA00008455"/>
    </source>
</evidence>
<proteinExistence type="inferred from homology"/>
<gene>
    <name evidence="3" type="ORF">SAMN05443244_3191</name>
</gene>
<dbReference type="PROSITE" id="PS00639">
    <property type="entry name" value="THIOL_PROTEASE_HIS"/>
    <property type="match status" value="1"/>
</dbReference>
<dbReference type="RefSeq" id="WP_074654977.1">
    <property type="nucleotide sequence ID" value="NZ_FNSD01000001.1"/>
</dbReference>
<dbReference type="Gene3D" id="3.90.70.10">
    <property type="entry name" value="Cysteine proteinases"/>
    <property type="match status" value="1"/>
</dbReference>
<dbReference type="PANTHER" id="PTHR12411">
    <property type="entry name" value="CYSTEINE PROTEASE FAMILY C1-RELATED"/>
    <property type="match status" value="1"/>
</dbReference>
<dbReference type="Pfam" id="PF00112">
    <property type="entry name" value="Peptidase_C1"/>
    <property type="match status" value="1"/>
</dbReference>
<dbReference type="InterPro" id="IPR025660">
    <property type="entry name" value="Pept_his_AS"/>
</dbReference>
<dbReference type="SMART" id="SM00645">
    <property type="entry name" value="Pept_C1"/>
    <property type="match status" value="1"/>
</dbReference>
<dbReference type="InterPro" id="IPR000668">
    <property type="entry name" value="Peptidase_C1A_C"/>
</dbReference>
<dbReference type="InterPro" id="IPR013128">
    <property type="entry name" value="Peptidase_C1A"/>
</dbReference>
<comment type="similarity">
    <text evidence="1">Belongs to the peptidase C1 family.</text>
</comment>
<dbReference type="AlphaFoldDB" id="A0A1H4RM01"/>
<protein>
    <submittedName>
        <fullName evidence="3">Xylellain. Cysteine peptidase. MEROPS family C01A</fullName>
    </submittedName>
</protein>
<dbReference type="GO" id="GO:0008234">
    <property type="term" value="F:cysteine-type peptidase activity"/>
    <property type="evidence" value="ECO:0007669"/>
    <property type="project" value="InterPro"/>
</dbReference>
<evidence type="ECO:0000313" key="4">
    <source>
        <dbReference type="Proteomes" id="UP000182409"/>
    </source>
</evidence>
<dbReference type="CDD" id="cd02619">
    <property type="entry name" value="Peptidase_C1"/>
    <property type="match status" value="1"/>
</dbReference>
<organism evidence="3 4">
    <name type="scientific">Terriglobus roseus</name>
    <dbReference type="NCBI Taxonomy" id="392734"/>
    <lineage>
        <taxon>Bacteria</taxon>
        <taxon>Pseudomonadati</taxon>
        <taxon>Acidobacteriota</taxon>
        <taxon>Terriglobia</taxon>
        <taxon>Terriglobales</taxon>
        <taxon>Acidobacteriaceae</taxon>
        <taxon>Terriglobus</taxon>
    </lineage>
</organism>
<dbReference type="OrthoDB" id="3648721at2"/>
<sequence>MSKAASTPKQSNGATTPAVHTIQKYGWVPDLPDQRDFLYAAPAPFQKKIPSSVDLSGKCPPVYDQGQLGSCTANAIAAAIEFDQKKRFVPSRLFIYYNERVMEGTVASDSGAQIRDGIKSVATQGAPPETDWPYEIGNFSLHPPAKAYSDAKKDMVSLYQRLIQDLNTMKGCLASGYPFVFGFTVYSSFESEKVAKTGIVPMPDSGEKSIGGHAVMAVGYDDATREFKVRNSWGPDWGLKGYFKIPYAYLTETNLASDFWTIRGVSQTTGVAR</sequence>
<accession>A0A1H4RM01</accession>
<name>A0A1H4RM01_9BACT</name>
<feature type="domain" description="Peptidase C1A papain C-terminal" evidence="2">
    <location>
        <begin position="49"/>
        <end position="263"/>
    </location>
</feature>
<dbReference type="SUPFAM" id="SSF54001">
    <property type="entry name" value="Cysteine proteinases"/>
    <property type="match status" value="1"/>
</dbReference>
<dbReference type="InterPro" id="IPR038765">
    <property type="entry name" value="Papain-like_cys_pep_sf"/>
</dbReference>
<evidence type="ECO:0000313" key="3">
    <source>
        <dbReference type="EMBL" id="SEC32784.1"/>
    </source>
</evidence>
<dbReference type="EMBL" id="FNSD01000001">
    <property type="protein sequence ID" value="SEC32784.1"/>
    <property type="molecule type" value="Genomic_DNA"/>
</dbReference>
<evidence type="ECO:0000259" key="2">
    <source>
        <dbReference type="SMART" id="SM00645"/>
    </source>
</evidence>
<dbReference type="GO" id="GO:0006508">
    <property type="term" value="P:proteolysis"/>
    <property type="evidence" value="ECO:0007669"/>
    <property type="project" value="InterPro"/>
</dbReference>
<dbReference type="Proteomes" id="UP000182409">
    <property type="component" value="Unassembled WGS sequence"/>
</dbReference>
<reference evidence="3 4" key="1">
    <citation type="submission" date="2016-10" db="EMBL/GenBank/DDBJ databases">
        <authorList>
            <person name="de Groot N.N."/>
        </authorList>
    </citation>
    <scope>NUCLEOTIDE SEQUENCE [LARGE SCALE GENOMIC DNA]</scope>
    <source>
        <strain evidence="3 4">AB35.6</strain>
    </source>
</reference>